<sequence>MSILGWVILGGIAGWIASIIMRRDKRMGVFANILVGIVGAFIGGFLFHLFGGTGITGFNFWSLVVATVGAVILLWIVNLASGSRSRST</sequence>
<dbReference type="Pfam" id="PF04226">
    <property type="entry name" value="Transgly_assoc"/>
    <property type="match status" value="1"/>
</dbReference>
<evidence type="ECO:0000256" key="5">
    <source>
        <dbReference type="ARBA" id="ARBA00022989"/>
    </source>
</evidence>
<evidence type="ECO:0000313" key="9">
    <source>
        <dbReference type="Proteomes" id="UP000183995"/>
    </source>
</evidence>
<keyword evidence="9" id="KW-1185">Reference proteome</keyword>
<proteinExistence type="inferred from homology"/>
<accession>A0A1M5X081</accession>
<feature type="transmembrane region" description="Helical" evidence="7">
    <location>
        <begin position="60"/>
        <end position="80"/>
    </location>
</feature>
<dbReference type="OrthoDB" id="964123at2"/>
<organism evidence="8 9">
    <name type="scientific">Sporobacter termitidis DSM 10068</name>
    <dbReference type="NCBI Taxonomy" id="1123282"/>
    <lineage>
        <taxon>Bacteria</taxon>
        <taxon>Bacillati</taxon>
        <taxon>Bacillota</taxon>
        <taxon>Clostridia</taxon>
        <taxon>Eubacteriales</taxon>
        <taxon>Oscillospiraceae</taxon>
        <taxon>Sporobacter</taxon>
    </lineage>
</organism>
<evidence type="ECO:0000313" key="8">
    <source>
        <dbReference type="EMBL" id="SHH93335.1"/>
    </source>
</evidence>
<dbReference type="EMBL" id="FQXV01000004">
    <property type="protein sequence ID" value="SHH93335.1"/>
    <property type="molecule type" value="Genomic_DNA"/>
</dbReference>
<evidence type="ECO:0000256" key="1">
    <source>
        <dbReference type="ARBA" id="ARBA00004651"/>
    </source>
</evidence>
<reference evidence="8 9" key="1">
    <citation type="submission" date="2016-11" db="EMBL/GenBank/DDBJ databases">
        <authorList>
            <person name="Jaros S."/>
            <person name="Januszkiewicz K."/>
            <person name="Wedrychowicz H."/>
        </authorList>
    </citation>
    <scope>NUCLEOTIDE SEQUENCE [LARGE SCALE GENOMIC DNA]</scope>
    <source>
        <strain evidence="8 9">DSM 10068</strain>
    </source>
</reference>
<dbReference type="InterPro" id="IPR007341">
    <property type="entry name" value="Transgly_assoc"/>
</dbReference>
<name>A0A1M5X081_9FIRM</name>
<evidence type="ECO:0000256" key="2">
    <source>
        <dbReference type="ARBA" id="ARBA00011006"/>
    </source>
</evidence>
<dbReference type="STRING" id="1123282.SAMN02745823_01508"/>
<evidence type="ECO:0000256" key="6">
    <source>
        <dbReference type="ARBA" id="ARBA00023136"/>
    </source>
</evidence>
<keyword evidence="5 7" id="KW-1133">Transmembrane helix</keyword>
<dbReference type="PANTHER" id="PTHR33884">
    <property type="entry name" value="UPF0410 PROTEIN YMGE"/>
    <property type="match status" value="1"/>
</dbReference>
<feature type="transmembrane region" description="Helical" evidence="7">
    <location>
        <begin position="6"/>
        <end position="22"/>
    </location>
</feature>
<evidence type="ECO:0000256" key="7">
    <source>
        <dbReference type="SAM" id="Phobius"/>
    </source>
</evidence>
<evidence type="ECO:0000256" key="4">
    <source>
        <dbReference type="ARBA" id="ARBA00022692"/>
    </source>
</evidence>
<gene>
    <name evidence="8" type="ORF">SAMN02745823_01508</name>
</gene>
<keyword evidence="4 7" id="KW-0812">Transmembrane</keyword>
<dbReference type="RefSeq" id="WP_073077313.1">
    <property type="nucleotide sequence ID" value="NZ_FQXV01000004.1"/>
</dbReference>
<dbReference type="PANTHER" id="PTHR33884:SF3">
    <property type="entry name" value="UPF0410 PROTEIN YMGE"/>
    <property type="match status" value="1"/>
</dbReference>
<dbReference type="Proteomes" id="UP000183995">
    <property type="component" value="Unassembled WGS sequence"/>
</dbReference>
<comment type="similarity">
    <text evidence="2">Belongs to the UPF0410 family.</text>
</comment>
<comment type="subcellular location">
    <subcellularLocation>
        <location evidence="1">Cell membrane</location>
        <topology evidence="1">Multi-pass membrane protein</topology>
    </subcellularLocation>
</comment>
<keyword evidence="6 7" id="KW-0472">Membrane</keyword>
<evidence type="ECO:0000256" key="3">
    <source>
        <dbReference type="ARBA" id="ARBA00022475"/>
    </source>
</evidence>
<dbReference type="AlphaFoldDB" id="A0A1M5X081"/>
<keyword evidence="3" id="KW-1003">Cell membrane</keyword>
<feature type="transmembrane region" description="Helical" evidence="7">
    <location>
        <begin position="29"/>
        <end position="48"/>
    </location>
</feature>
<dbReference type="GO" id="GO:0005886">
    <property type="term" value="C:plasma membrane"/>
    <property type="evidence" value="ECO:0007669"/>
    <property type="project" value="UniProtKB-SubCell"/>
</dbReference>
<protein>
    <submittedName>
        <fullName evidence="8">Uncharacterized membrane protein YeaQ/YmgE, transglycosylase-associated protein family</fullName>
    </submittedName>
</protein>